<dbReference type="EMBL" id="QTSX02002968">
    <property type="protein sequence ID" value="KAJ9072747.1"/>
    <property type="molecule type" value="Genomic_DNA"/>
</dbReference>
<sequence length="107" mass="11563">MLLRIQWRHGGFELRKTGIGSISALQCICHVGWCVDLPQRLVGHHMKVATSVSPAASIPLSDLRVGLHVAVMGTVAIRKAKFESISKDGVTPHSGEGGSQIDYPHKQ</sequence>
<name>A0ACC2TDY9_9FUNG</name>
<proteinExistence type="predicted"/>
<dbReference type="Proteomes" id="UP001165960">
    <property type="component" value="Unassembled WGS sequence"/>
</dbReference>
<accession>A0ACC2TDY9</accession>
<comment type="caution">
    <text evidence="1">The sequence shown here is derived from an EMBL/GenBank/DDBJ whole genome shotgun (WGS) entry which is preliminary data.</text>
</comment>
<evidence type="ECO:0000313" key="2">
    <source>
        <dbReference type="Proteomes" id="UP001165960"/>
    </source>
</evidence>
<gene>
    <name evidence="1" type="ORF">DSO57_1024020</name>
</gene>
<keyword evidence="2" id="KW-1185">Reference proteome</keyword>
<organism evidence="1 2">
    <name type="scientific">Entomophthora muscae</name>
    <dbReference type="NCBI Taxonomy" id="34485"/>
    <lineage>
        <taxon>Eukaryota</taxon>
        <taxon>Fungi</taxon>
        <taxon>Fungi incertae sedis</taxon>
        <taxon>Zoopagomycota</taxon>
        <taxon>Entomophthoromycotina</taxon>
        <taxon>Entomophthoromycetes</taxon>
        <taxon>Entomophthorales</taxon>
        <taxon>Entomophthoraceae</taxon>
        <taxon>Entomophthora</taxon>
    </lineage>
</organism>
<reference evidence="1" key="1">
    <citation type="submission" date="2022-04" db="EMBL/GenBank/DDBJ databases">
        <title>Genome of the entomopathogenic fungus Entomophthora muscae.</title>
        <authorList>
            <person name="Elya C."/>
            <person name="Lovett B.R."/>
            <person name="Lee E."/>
            <person name="Macias A.M."/>
            <person name="Hajek A.E."/>
            <person name="De Bivort B.L."/>
            <person name="Kasson M.T."/>
            <person name="De Fine Licht H.H."/>
            <person name="Stajich J.E."/>
        </authorList>
    </citation>
    <scope>NUCLEOTIDE SEQUENCE</scope>
    <source>
        <strain evidence="1">Berkeley</strain>
    </source>
</reference>
<protein>
    <submittedName>
        <fullName evidence="1">Uncharacterized protein</fullName>
    </submittedName>
</protein>
<evidence type="ECO:0000313" key="1">
    <source>
        <dbReference type="EMBL" id="KAJ9072747.1"/>
    </source>
</evidence>